<dbReference type="PANTHER" id="PTHR32295:SF217">
    <property type="entry name" value="IQ MOTIF, EF-HAND BINDING PROTEIN"/>
    <property type="match status" value="1"/>
</dbReference>
<proteinExistence type="inferred from homology"/>
<dbReference type="Pfam" id="PF00612">
    <property type="entry name" value="IQ"/>
    <property type="match status" value="2"/>
</dbReference>
<dbReference type="Gene3D" id="1.20.5.190">
    <property type="match status" value="1"/>
</dbReference>
<dbReference type="GO" id="GO:0005516">
    <property type="term" value="F:calmodulin binding"/>
    <property type="evidence" value="ECO:0007669"/>
    <property type="project" value="UniProtKB-KW"/>
</dbReference>
<sequence>MKDEEQLKQKPDRENSTTIKIQSLFRGYLSRKALKALKSLVKIQALVRGYLVRKEAFQTLQGTEALFTERSGVSAQRFRLQLKDVSDERIGSRRISSFQILDDGRPKPVELDHLEPKSRLKRANTWVNVH</sequence>
<dbReference type="Proteomes" id="UP000326396">
    <property type="component" value="Linkage Group LG16"/>
</dbReference>
<protein>
    <recommendedName>
        <fullName evidence="6">DUF4005 domain-containing protein</fullName>
    </recommendedName>
</protein>
<evidence type="ECO:0000256" key="1">
    <source>
        <dbReference type="ARBA" id="ARBA00022860"/>
    </source>
</evidence>
<dbReference type="SMART" id="SM00015">
    <property type="entry name" value="IQ"/>
    <property type="match status" value="2"/>
</dbReference>
<reference evidence="4 5" key="1">
    <citation type="submission" date="2019-05" db="EMBL/GenBank/DDBJ databases">
        <title>Mikania micrantha, genome provides insights into the molecular mechanism of rapid growth.</title>
        <authorList>
            <person name="Liu B."/>
        </authorList>
    </citation>
    <scope>NUCLEOTIDE SEQUENCE [LARGE SCALE GENOMIC DNA]</scope>
    <source>
        <strain evidence="4">NLD-2019</strain>
        <tissue evidence="4">Leaf</tissue>
    </source>
</reference>
<dbReference type="OrthoDB" id="1704267at2759"/>
<evidence type="ECO:0000256" key="3">
    <source>
        <dbReference type="ARBA" id="ARBA00045534"/>
    </source>
</evidence>
<dbReference type="EMBL" id="SZYD01000008">
    <property type="protein sequence ID" value="KAD5508607.1"/>
    <property type="molecule type" value="Genomic_DNA"/>
</dbReference>
<gene>
    <name evidence="4" type="ORF">E3N88_16310</name>
</gene>
<keyword evidence="5" id="KW-1185">Reference proteome</keyword>
<dbReference type="AlphaFoldDB" id="A0A5N6NXZ1"/>
<dbReference type="PANTHER" id="PTHR32295">
    <property type="entry name" value="IQ-DOMAIN 5-RELATED"/>
    <property type="match status" value="1"/>
</dbReference>
<comment type="caution">
    <text evidence="4">The sequence shown here is derived from an EMBL/GenBank/DDBJ whole genome shotgun (WGS) entry which is preliminary data.</text>
</comment>
<name>A0A5N6NXZ1_9ASTR</name>
<evidence type="ECO:0008006" key="6">
    <source>
        <dbReference type="Google" id="ProtNLM"/>
    </source>
</evidence>
<comment type="similarity">
    <text evidence="2">Belongs to the IQD family.</text>
</comment>
<evidence type="ECO:0000313" key="5">
    <source>
        <dbReference type="Proteomes" id="UP000326396"/>
    </source>
</evidence>
<keyword evidence="1" id="KW-0112">Calmodulin-binding</keyword>
<evidence type="ECO:0000313" key="4">
    <source>
        <dbReference type="EMBL" id="KAD5508607.1"/>
    </source>
</evidence>
<dbReference type="InterPro" id="IPR027417">
    <property type="entry name" value="P-loop_NTPase"/>
</dbReference>
<dbReference type="InterPro" id="IPR000048">
    <property type="entry name" value="IQ_motif_EF-hand-BS"/>
</dbReference>
<organism evidence="4 5">
    <name type="scientific">Mikania micrantha</name>
    <name type="common">bitter vine</name>
    <dbReference type="NCBI Taxonomy" id="192012"/>
    <lineage>
        <taxon>Eukaryota</taxon>
        <taxon>Viridiplantae</taxon>
        <taxon>Streptophyta</taxon>
        <taxon>Embryophyta</taxon>
        <taxon>Tracheophyta</taxon>
        <taxon>Spermatophyta</taxon>
        <taxon>Magnoliopsida</taxon>
        <taxon>eudicotyledons</taxon>
        <taxon>Gunneridae</taxon>
        <taxon>Pentapetalae</taxon>
        <taxon>asterids</taxon>
        <taxon>campanulids</taxon>
        <taxon>Asterales</taxon>
        <taxon>Asteraceae</taxon>
        <taxon>Asteroideae</taxon>
        <taxon>Heliantheae alliance</taxon>
        <taxon>Eupatorieae</taxon>
        <taxon>Mikania</taxon>
    </lineage>
</organism>
<dbReference type="SUPFAM" id="SSF52540">
    <property type="entry name" value="P-loop containing nucleoside triphosphate hydrolases"/>
    <property type="match status" value="1"/>
</dbReference>
<accession>A0A5N6NXZ1</accession>
<comment type="function">
    <text evidence="3">May be involved in cooperative interactions with calmodulins or calmodulin-like proteins. Recruits calmodulin proteins to microtubules, thus being a potential scaffold in cellular signaling and trafficking. May associate with nucleic acids and regulate gene expression at the transcriptional or post-transcriptional level.</text>
</comment>
<dbReference type="PROSITE" id="PS50096">
    <property type="entry name" value="IQ"/>
    <property type="match status" value="2"/>
</dbReference>
<evidence type="ECO:0000256" key="2">
    <source>
        <dbReference type="ARBA" id="ARBA00024341"/>
    </source>
</evidence>